<name>A0A6A5WEJ5_9PLEO</name>
<dbReference type="GO" id="GO:0050660">
    <property type="term" value="F:flavin adenine dinucleotide binding"/>
    <property type="evidence" value="ECO:0007669"/>
    <property type="project" value="TreeGrafter"/>
</dbReference>
<accession>A0A6A5WEJ5</accession>
<dbReference type="PRINTS" id="PR00368">
    <property type="entry name" value="FADPNR"/>
</dbReference>
<dbReference type="SUPFAM" id="SSF51905">
    <property type="entry name" value="FAD/NAD(P)-binding domain"/>
    <property type="match status" value="2"/>
</dbReference>
<dbReference type="GO" id="GO:0005737">
    <property type="term" value="C:cytoplasm"/>
    <property type="evidence" value="ECO:0007669"/>
    <property type="project" value="TreeGrafter"/>
</dbReference>
<dbReference type="GO" id="GO:0004174">
    <property type="term" value="F:electron-transferring-flavoprotein dehydrogenase activity"/>
    <property type="evidence" value="ECO:0007669"/>
    <property type="project" value="TreeGrafter"/>
</dbReference>
<reference evidence="2" key="1">
    <citation type="journal article" date="2020" name="Stud. Mycol.">
        <title>101 Dothideomycetes genomes: a test case for predicting lifestyles and emergence of pathogens.</title>
        <authorList>
            <person name="Haridas S."/>
            <person name="Albert R."/>
            <person name="Binder M."/>
            <person name="Bloem J."/>
            <person name="Labutti K."/>
            <person name="Salamov A."/>
            <person name="Andreopoulos B."/>
            <person name="Baker S."/>
            <person name="Barry K."/>
            <person name="Bills G."/>
            <person name="Bluhm B."/>
            <person name="Cannon C."/>
            <person name="Castanera R."/>
            <person name="Culley D."/>
            <person name="Daum C."/>
            <person name="Ezra D."/>
            <person name="Gonzalez J."/>
            <person name="Henrissat B."/>
            <person name="Kuo A."/>
            <person name="Liang C."/>
            <person name="Lipzen A."/>
            <person name="Lutzoni F."/>
            <person name="Magnuson J."/>
            <person name="Mondo S."/>
            <person name="Nolan M."/>
            <person name="Ohm R."/>
            <person name="Pangilinan J."/>
            <person name="Park H.-J."/>
            <person name="Ramirez L."/>
            <person name="Alfaro M."/>
            <person name="Sun H."/>
            <person name="Tritt A."/>
            <person name="Yoshinaga Y."/>
            <person name="Zwiers L.-H."/>
            <person name="Turgeon B."/>
            <person name="Goodwin S."/>
            <person name="Spatafora J."/>
            <person name="Crous P."/>
            <person name="Grigoriev I."/>
        </authorList>
    </citation>
    <scope>NUCLEOTIDE SEQUENCE</scope>
    <source>
        <strain evidence="2">CBS 123094</strain>
    </source>
</reference>
<dbReference type="Gene3D" id="3.50.50.100">
    <property type="match status" value="1"/>
</dbReference>
<protein>
    <recommendedName>
        <fullName evidence="1">FAD/NAD(P)-binding domain-containing protein</fullName>
    </recommendedName>
</protein>
<feature type="domain" description="FAD/NAD(P)-binding" evidence="1">
    <location>
        <begin position="5"/>
        <end position="302"/>
    </location>
</feature>
<evidence type="ECO:0000259" key="1">
    <source>
        <dbReference type="Pfam" id="PF07992"/>
    </source>
</evidence>
<dbReference type="PRINTS" id="PR00469">
    <property type="entry name" value="PNDRDTASEII"/>
</dbReference>
<dbReference type="PANTHER" id="PTHR43735">
    <property type="entry name" value="APOPTOSIS-INDUCING FACTOR 1"/>
    <property type="match status" value="1"/>
</dbReference>
<keyword evidence="3" id="KW-1185">Reference proteome</keyword>
<gene>
    <name evidence="2" type="ORF">P154DRAFT_621083</name>
</gene>
<dbReference type="Pfam" id="PF07992">
    <property type="entry name" value="Pyr_redox_2"/>
    <property type="match status" value="1"/>
</dbReference>
<organism evidence="2 3">
    <name type="scientific">Amniculicola lignicola CBS 123094</name>
    <dbReference type="NCBI Taxonomy" id="1392246"/>
    <lineage>
        <taxon>Eukaryota</taxon>
        <taxon>Fungi</taxon>
        <taxon>Dikarya</taxon>
        <taxon>Ascomycota</taxon>
        <taxon>Pezizomycotina</taxon>
        <taxon>Dothideomycetes</taxon>
        <taxon>Pleosporomycetidae</taxon>
        <taxon>Pleosporales</taxon>
        <taxon>Amniculicolaceae</taxon>
        <taxon>Amniculicola</taxon>
    </lineage>
</organism>
<dbReference type="InterPro" id="IPR036188">
    <property type="entry name" value="FAD/NAD-bd_sf"/>
</dbReference>
<dbReference type="AlphaFoldDB" id="A0A6A5WEJ5"/>
<dbReference type="Proteomes" id="UP000799779">
    <property type="component" value="Unassembled WGS sequence"/>
</dbReference>
<evidence type="ECO:0000313" key="2">
    <source>
        <dbReference type="EMBL" id="KAF1999219.1"/>
    </source>
</evidence>
<dbReference type="EMBL" id="ML977597">
    <property type="protein sequence ID" value="KAF1999219.1"/>
    <property type="molecule type" value="Genomic_DNA"/>
</dbReference>
<dbReference type="OrthoDB" id="202203at2759"/>
<evidence type="ECO:0000313" key="3">
    <source>
        <dbReference type="Proteomes" id="UP000799779"/>
    </source>
</evidence>
<dbReference type="PANTHER" id="PTHR43735:SF25">
    <property type="entry name" value="NAD(P)H DEHYDROGENASE 3"/>
    <property type="match status" value="1"/>
</dbReference>
<proteinExistence type="predicted"/>
<sequence>MASTYEVVILGGNFAGLNIIHYLQRQVVPLLKKIPNSPVYHITLVSPNTHFFFKVAAPRALTKPGAIPSDKIFRPISEFFDQYGKSCTHLLGKAVAISPATHLVSISTPGGERKEVQYDALFICTGTTSASSLWTLHDDHEVSAGALKNTQELLPQARTVLIAGAGPVGVETAGEIASAYPQIKVTVVGEVLPKRKPATGAKAKKLLEVLGVEVLIDTKVKEATPFGASTAVELSTGTQKTVDMFIDARGPSKINSEFLPKTWLDGTGRVITRDAYFRVKGDGGPDVAGIYVLGDIVAGSTNTAWEINSQVPVAGSSFGVDVAAKLGHNIADSGGLLSWIPGMGAKGLEQKKFSMTDAGVVPIGPTGGVGELMGWQMPNMMVKKGKSERFLVELVDPLVTGDKNGRCPDDESGTLPK</sequence>
<dbReference type="InterPro" id="IPR023753">
    <property type="entry name" value="FAD/NAD-binding_dom"/>
</dbReference>